<dbReference type="InterPro" id="IPR024194">
    <property type="entry name" value="Ac/AlaTfrase_AlgI/DltB"/>
</dbReference>
<reference evidence="15 16" key="1">
    <citation type="submission" date="2020-07" db="EMBL/GenBank/DDBJ databases">
        <title>Genomic Encyclopedia of Type Strains, Phase IV (KMG-V): Genome sequencing to study the core and pangenomes of soil and plant-associated prokaryotes.</title>
        <authorList>
            <person name="Whitman W."/>
        </authorList>
    </citation>
    <scope>NUCLEOTIDE SEQUENCE [LARGE SCALE GENOMIC DNA]</scope>
    <source>
        <strain evidence="15 16">SAS40</strain>
    </source>
</reference>
<keyword evidence="11 13" id="KW-0012">Acyltransferase</keyword>
<name>A0A7Y9LNP0_9BURK</name>
<evidence type="ECO:0000256" key="7">
    <source>
        <dbReference type="ARBA" id="ARBA00022692"/>
    </source>
</evidence>
<dbReference type="PANTHER" id="PTHR13285:SF23">
    <property type="entry name" value="TEICHOIC ACID D-ALANYLTRANSFERASE"/>
    <property type="match status" value="1"/>
</dbReference>
<evidence type="ECO:0000256" key="10">
    <source>
        <dbReference type="ARBA" id="ARBA00023136"/>
    </source>
</evidence>
<comment type="subcellular location">
    <subcellularLocation>
        <location evidence="1">Cell membrane</location>
        <topology evidence="1">Multi-pass membrane protein</topology>
    </subcellularLocation>
</comment>
<keyword evidence="10 13" id="KW-0472">Membrane</keyword>
<evidence type="ECO:0000313" key="16">
    <source>
        <dbReference type="Proteomes" id="UP000542125"/>
    </source>
</evidence>
<comment type="caution">
    <text evidence="15">The sequence shown here is derived from an EMBL/GenBank/DDBJ whole genome shotgun (WGS) entry which is preliminary data.</text>
</comment>
<feature type="transmembrane region" description="Helical" evidence="14">
    <location>
        <begin position="77"/>
        <end position="99"/>
    </location>
</feature>
<evidence type="ECO:0000256" key="5">
    <source>
        <dbReference type="ARBA" id="ARBA00022475"/>
    </source>
</evidence>
<dbReference type="GO" id="GO:0005886">
    <property type="term" value="C:plasma membrane"/>
    <property type="evidence" value="ECO:0007669"/>
    <property type="project" value="UniProtKB-SubCell"/>
</dbReference>
<dbReference type="EMBL" id="JACBYR010000001">
    <property type="protein sequence ID" value="NYE83490.1"/>
    <property type="molecule type" value="Genomic_DNA"/>
</dbReference>
<feature type="transmembrane region" description="Helical" evidence="14">
    <location>
        <begin position="441"/>
        <end position="466"/>
    </location>
</feature>
<evidence type="ECO:0000256" key="13">
    <source>
        <dbReference type="PIRNR" id="PIRNR016636"/>
    </source>
</evidence>
<evidence type="ECO:0000256" key="9">
    <source>
        <dbReference type="ARBA" id="ARBA00022989"/>
    </source>
</evidence>
<accession>A0A7Y9LNP0</accession>
<gene>
    <name evidence="15" type="ORF">FHW18_002761</name>
</gene>
<evidence type="ECO:0000256" key="3">
    <source>
        <dbReference type="ARBA" id="ARBA00010323"/>
    </source>
</evidence>
<feature type="transmembrane region" description="Helical" evidence="14">
    <location>
        <begin position="40"/>
        <end position="65"/>
    </location>
</feature>
<dbReference type="InterPro" id="IPR004299">
    <property type="entry name" value="MBOAT_fam"/>
</dbReference>
<dbReference type="Pfam" id="PF03062">
    <property type="entry name" value="MBOAT"/>
    <property type="match status" value="1"/>
</dbReference>
<feature type="transmembrane region" description="Helical" evidence="14">
    <location>
        <begin position="119"/>
        <end position="137"/>
    </location>
</feature>
<feature type="transmembrane region" description="Helical" evidence="14">
    <location>
        <begin position="353"/>
        <end position="373"/>
    </location>
</feature>
<dbReference type="GO" id="GO:0042121">
    <property type="term" value="P:alginic acid biosynthetic process"/>
    <property type="evidence" value="ECO:0007669"/>
    <property type="project" value="UniProtKB-KW"/>
</dbReference>
<dbReference type="PANTHER" id="PTHR13285">
    <property type="entry name" value="ACYLTRANSFERASE"/>
    <property type="match status" value="1"/>
</dbReference>
<evidence type="ECO:0000256" key="12">
    <source>
        <dbReference type="ARBA" id="ARBA00031030"/>
    </source>
</evidence>
<keyword evidence="8" id="KW-0016">Alginate biosynthesis</keyword>
<evidence type="ECO:0000256" key="14">
    <source>
        <dbReference type="SAM" id="Phobius"/>
    </source>
</evidence>
<keyword evidence="6 13" id="KW-0808">Transferase</keyword>
<comment type="similarity">
    <text evidence="3 13">Belongs to the membrane-bound acyltransferase family.</text>
</comment>
<comment type="pathway">
    <text evidence="2">Glycan biosynthesis; alginate biosynthesis.</text>
</comment>
<evidence type="ECO:0000256" key="8">
    <source>
        <dbReference type="ARBA" id="ARBA00022841"/>
    </source>
</evidence>
<dbReference type="PIRSF" id="PIRSF016636">
    <property type="entry name" value="AlgI_DltB"/>
    <property type="match status" value="1"/>
</dbReference>
<dbReference type="AlphaFoldDB" id="A0A7Y9LNP0"/>
<keyword evidence="16" id="KW-1185">Reference proteome</keyword>
<dbReference type="InterPro" id="IPR051085">
    <property type="entry name" value="MB_O-acyltransferase"/>
</dbReference>
<evidence type="ECO:0000256" key="11">
    <source>
        <dbReference type="ARBA" id="ARBA00023315"/>
    </source>
</evidence>
<keyword evidence="7 14" id="KW-0812">Transmembrane</keyword>
<evidence type="ECO:0000313" key="15">
    <source>
        <dbReference type="EMBL" id="NYE83490.1"/>
    </source>
</evidence>
<sequence>MVFASLEFLTLFLPAFLIVHTLSPARWRNAVLLVASWIFYGWWSPILLVLFICLTLVGWVGGLAIDRSGTDRQRMRTLIVFIGVNLGILCWYKYANIVVETIDSVRGWTGALPLEWERVVLPIGLSFIVLQSISYLIDVQRRDVDADRSLIQFGAYQAMFVHLIAGPIIRYEWVRHELRARKVDWAQFASGARRFMIGMSMKVLVADTLAPLVDLAFALPAPSLADAWLGCLAYSLQLFFDFAGYSAMAIGLGQMLGFHFPENFNHPYLARSIQDFWRRWHLSLSTWLRDYLYIPLGGNRLGALRTYVNLLLTMSIAGLWHGGDNWNFLLWGMAHGLALTGARLWADAHLPAVPALLSRVLTLAFVMLAWTLFRAHDFAAALAMYRGQFGMNGLALTSALAFAMRPAHGLAILLGIAGVMAPALAQARVRVPPRVLARVDAAWPVAGFVLSFGLITSRGAVPFLYFQF</sequence>
<feature type="transmembrane region" description="Helical" evidence="14">
    <location>
        <begin position="227"/>
        <end position="252"/>
    </location>
</feature>
<keyword evidence="5 13" id="KW-1003">Cell membrane</keyword>
<evidence type="ECO:0000256" key="6">
    <source>
        <dbReference type="ARBA" id="ARBA00022679"/>
    </source>
</evidence>
<dbReference type="RefSeq" id="WP_179587188.1">
    <property type="nucleotide sequence ID" value="NZ_JACBYR010000001.1"/>
</dbReference>
<dbReference type="GO" id="GO:0016746">
    <property type="term" value="F:acyltransferase activity"/>
    <property type="evidence" value="ECO:0007669"/>
    <property type="project" value="UniProtKB-KW"/>
</dbReference>
<dbReference type="Proteomes" id="UP000542125">
    <property type="component" value="Unassembled WGS sequence"/>
</dbReference>
<dbReference type="PIRSF" id="PIRSF500217">
    <property type="entry name" value="AlgI"/>
    <property type="match status" value="1"/>
</dbReference>
<feature type="transmembrane region" description="Helical" evidence="14">
    <location>
        <begin position="304"/>
        <end position="322"/>
    </location>
</feature>
<proteinExistence type="inferred from homology"/>
<protein>
    <recommendedName>
        <fullName evidence="4">Probable alginate O-acetylase AlgI</fullName>
    </recommendedName>
    <alternativeName>
        <fullName evidence="12">Alginate biosynthesis protein AlgI</fullName>
    </alternativeName>
</protein>
<organism evidence="15 16">
    <name type="scientific">Pigmentiphaga litoralis</name>
    <dbReference type="NCBI Taxonomy" id="516702"/>
    <lineage>
        <taxon>Bacteria</taxon>
        <taxon>Pseudomonadati</taxon>
        <taxon>Pseudomonadota</taxon>
        <taxon>Betaproteobacteria</taxon>
        <taxon>Burkholderiales</taxon>
        <taxon>Alcaligenaceae</taxon>
        <taxon>Pigmentiphaga</taxon>
    </lineage>
</organism>
<keyword evidence="9 14" id="KW-1133">Transmembrane helix</keyword>
<evidence type="ECO:0000256" key="1">
    <source>
        <dbReference type="ARBA" id="ARBA00004651"/>
    </source>
</evidence>
<evidence type="ECO:0000256" key="2">
    <source>
        <dbReference type="ARBA" id="ARBA00005182"/>
    </source>
</evidence>
<dbReference type="InterPro" id="IPR028362">
    <property type="entry name" value="AlgI"/>
</dbReference>
<evidence type="ECO:0000256" key="4">
    <source>
        <dbReference type="ARBA" id="ARBA00016084"/>
    </source>
</evidence>
<feature type="transmembrane region" description="Helical" evidence="14">
    <location>
        <begin position="410"/>
        <end position="429"/>
    </location>
</feature>
<feature type="transmembrane region" description="Helical" evidence="14">
    <location>
        <begin position="203"/>
        <end position="221"/>
    </location>
</feature>